<reference evidence="2 3" key="1">
    <citation type="journal article" date="2005" name="Arch. Microbiol.">
        <title>The genome sequence of an anaerobic aromatic-degrading denitrifying bacterium, strain EbN1.</title>
        <authorList>
            <person name="Rabus R."/>
            <person name="Kube M."/>
            <person name="Heider J."/>
            <person name="Beck A."/>
            <person name="Heitmann K."/>
            <person name="Widdel F."/>
            <person name="Reinhardt R."/>
        </authorList>
    </citation>
    <scope>NUCLEOTIDE SEQUENCE [LARGE SCALE GENOMIC DNA]</scope>
    <source>
        <strain evidence="2 3">EbN1</strain>
    </source>
</reference>
<dbReference type="AlphaFoldDB" id="Q5NYF7"/>
<sequence>MKHRTALMSRLAPRLTAVVLVATSAALPVWGQTSPAHGALPNSKAHADEMPLDDYLGLLQRIAPAAEAGARAYLAAFQQRCGRPMRTSELRRAFSQGDGDPVLLGLIRASHLRDAAGEAQWAGQVRCPGGSTP</sequence>
<accession>Q5NYF7</accession>
<proteinExistence type="predicted"/>
<feature type="signal peptide" evidence="1">
    <location>
        <begin position="1"/>
        <end position="31"/>
    </location>
</feature>
<dbReference type="RefSeq" id="WP_011239558.1">
    <property type="nucleotide sequence ID" value="NC_006513.1"/>
</dbReference>
<dbReference type="eggNOG" id="ENOG5032WDF">
    <property type="taxonomic scope" value="Bacteria"/>
</dbReference>
<feature type="chain" id="PRO_5004260595" evidence="1">
    <location>
        <begin position="32"/>
        <end position="133"/>
    </location>
</feature>
<protein>
    <submittedName>
        <fullName evidence="2">Uncharacterized protein</fullName>
    </submittedName>
</protein>
<evidence type="ECO:0000313" key="2">
    <source>
        <dbReference type="EMBL" id="CAI09907.1"/>
    </source>
</evidence>
<evidence type="ECO:0000256" key="1">
    <source>
        <dbReference type="SAM" id="SignalP"/>
    </source>
</evidence>
<dbReference type="STRING" id="76114.ebD18"/>
<keyword evidence="3" id="KW-1185">Reference proteome</keyword>
<dbReference type="HOGENOM" id="CLU_1965799_0_0_4"/>
<dbReference type="Proteomes" id="UP000006552">
    <property type="component" value="Chromosome"/>
</dbReference>
<dbReference type="KEGG" id="eba:ebD18"/>
<name>Q5NYF7_AROAE</name>
<evidence type="ECO:0000313" key="3">
    <source>
        <dbReference type="Proteomes" id="UP000006552"/>
    </source>
</evidence>
<gene>
    <name evidence="2" type="ORF">ebD18</name>
</gene>
<organism evidence="2 3">
    <name type="scientific">Aromatoleum aromaticum (strain DSM 19018 / LMG 30748 / EbN1)</name>
    <name type="common">Azoarcus sp. (strain EbN1)</name>
    <dbReference type="NCBI Taxonomy" id="76114"/>
    <lineage>
        <taxon>Bacteria</taxon>
        <taxon>Pseudomonadati</taxon>
        <taxon>Pseudomonadota</taxon>
        <taxon>Betaproteobacteria</taxon>
        <taxon>Rhodocyclales</taxon>
        <taxon>Rhodocyclaceae</taxon>
        <taxon>Aromatoleum</taxon>
    </lineage>
</organism>
<keyword evidence="1" id="KW-0732">Signal</keyword>
<dbReference type="EMBL" id="CR555306">
    <property type="protein sequence ID" value="CAI09907.1"/>
    <property type="molecule type" value="Genomic_DNA"/>
</dbReference>
<dbReference type="OrthoDB" id="9180710at2"/>